<proteinExistence type="predicted"/>
<keyword evidence="2" id="KW-1185">Reference proteome</keyword>
<dbReference type="OrthoDB" id="6764388at2759"/>
<accession>A0A4Y2GTJ1</accession>
<reference evidence="1 2" key="1">
    <citation type="journal article" date="2019" name="Sci. Rep.">
        <title>Orb-weaving spider Araneus ventricosus genome elucidates the spidroin gene catalogue.</title>
        <authorList>
            <person name="Kono N."/>
            <person name="Nakamura H."/>
            <person name="Ohtoshi R."/>
            <person name="Moran D.A.P."/>
            <person name="Shinohara A."/>
            <person name="Yoshida Y."/>
            <person name="Fujiwara M."/>
            <person name="Mori M."/>
            <person name="Tomita M."/>
            <person name="Arakawa K."/>
        </authorList>
    </citation>
    <scope>NUCLEOTIDE SEQUENCE [LARGE SCALE GENOMIC DNA]</scope>
</reference>
<name>A0A4Y2GTJ1_ARAVE</name>
<dbReference type="EMBL" id="BGPR01001566">
    <property type="protein sequence ID" value="GBM56843.1"/>
    <property type="molecule type" value="Genomic_DNA"/>
</dbReference>
<evidence type="ECO:0000313" key="1">
    <source>
        <dbReference type="EMBL" id="GBM56843.1"/>
    </source>
</evidence>
<dbReference type="AlphaFoldDB" id="A0A4Y2GTJ1"/>
<comment type="caution">
    <text evidence="1">The sequence shown here is derived from an EMBL/GenBank/DDBJ whole genome shotgun (WGS) entry which is preliminary data.</text>
</comment>
<dbReference type="Proteomes" id="UP000499080">
    <property type="component" value="Unassembled WGS sequence"/>
</dbReference>
<protein>
    <submittedName>
        <fullName evidence="1">Uncharacterized protein</fullName>
    </submittedName>
</protein>
<evidence type="ECO:0000313" key="2">
    <source>
        <dbReference type="Proteomes" id="UP000499080"/>
    </source>
</evidence>
<sequence length="99" mass="11588">MTQDNTKHIGKLGFQRALGQTDQKRTTIRTFMQPTLNFKAQEYSDIINWMDCDLSSPPLSKDISDDEIKSHIQSNSVPNWDITFKTFQFIHRQLNDVRN</sequence>
<dbReference type="PANTHER" id="PTHR46409:SF1">
    <property type="entry name" value="HTH PSQ-TYPE DOMAIN-CONTAINING PROTEIN"/>
    <property type="match status" value="1"/>
</dbReference>
<organism evidence="1 2">
    <name type="scientific">Araneus ventricosus</name>
    <name type="common">Orbweaver spider</name>
    <name type="synonym">Epeira ventricosa</name>
    <dbReference type="NCBI Taxonomy" id="182803"/>
    <lineage>
        <taxon>Eukaryota</taxon>
        <taxon>Metazoa</taxon>
        <taxon>Ecdysozoa</taxon>
        <taxon>Arthropoda</taxon>
        <taxon>Chelicerata</taxon>
        <taxon>Arachnida</taxon>
        <taxon>Araneae</taxon>
        <taxon>Araneomorphae</taxon>
        <taxon>Entelegynae</taxon>
        <taxon>Araneoidea</taxon>
        <taxon>Araneidae</taxon>
        <taxon>Araneus</taxon>
    </lineage>
</organism>
<dbReference type="PANTHER" id="PTHR46409">
    <property type="entry name" value="HTH PSQ-TYPE DOMAIN-CONTAINING PROTEIN"/>
    <property type="match status" value="1"/>
</dbReference>
<gene>
    <name evidence="1" type="ORF">AVEN_227348_1</name>
</gene>